<dbReference type="Gene3D" id="3.30.450.40">
    <property type="match status" value="1"/>
</dbReference>
<sequence length="152" mass="16944">MCSPRPPPPELEEICRRAQGRFGVAMALVTIVTQDRQIVKARAGTDLQETSRPDAFCDHLIRSDEVLVVPDTRLDPRFAANPLVTGEPFVRFYAGAPLIYMRDIRLGGLCVLDTRPRGFTPDQKAALAEMADEVMVCILEQELDRFSDALRG</sequence>
<dbReference type="SUPFAM" id="SSF55781">
    <property type="entry name" value="GAF domain-like"/>
    <property type="match status" value="1"/>
</dbReference>
<dbReference type="SMART" id="SM00065">
    <property type="entry name" value="GAF"/>
    <property type="match status" value="1"/>
</dbReference>
<evidence type="ECO:0000259" key="1">
    <source>
        <dbReference type="SMART" id="SM00065"/>
    </source>
</evidence>
<protein>
    <submittedName>
        <fullName evidence="2">GAF domain-containing protein</fullName>
    </submittedName>
</protein>
<evidence type="ECO:0000313" key="3">
    <source>
        <dbReference type="Proteomes" id="UP000305887"/>
    </source>
</evidence>
<dbReference type="AlphaFoldDB" id="A0A5C4MYI4"/>
<dbReference type="PANTHER" id="PTHR43102">
    <property type="entry name" value="SLR1143 PROTEIN"/>
    <property type="match status" value="1"/>
</dbReference>
<proteinExistence type="predicted"/>
<dbReference type="Proteomes" id="UP000305887">
    <property type="component" value="Unassembled WGS sequence"/>
</dbReference>
<dbReference type="Pfam" id="PF01590">
    <property type="entry name" value="GAF"/>
    <property type="match status" value="1"/>
</dbReference>
<dbReference type="OrthoDB" id="9816309at2"/>
<evidence type="ECO:0000313" key="2">
    <source>
        <dbReference type="EMBL" id="TNC49550.1"/>
    </source>
</evidence>
<reference evidence="2 3" key="1">
    <citation type="submission" date="2019-06" db="EMBL/GenBank/DDBJ databases">
        <title>YIM 131921 draft genome.</title>
        <authorList>
            <person name="Jiang L."/>
        </authorList>
    </citation>
    <scope>NUCLEOTIDE SEQUENCE [LARGE SCALE GENOMIC DNA]</scope>
    <source>
        <strain evidence="2 3">YIM 131921</strain>
    </source>
</reference>
<organism evidence="2 3">
    <name type="scientific">Rubellimicrobium rubrum</name>
    <dbReference type="NCBI Taxonomy" id="2585369"/>
    <lineage>
        <taxon>Bacteria</taxon>
        <taxon>Pseudomonadati</taxon>
        <taxon>Pseudomonadota</taxon>
        <taxon>Alphaproteobacteria</taxon>
        <taxon>Rhodobacterales</taxon>
        <taxon>Roseobacteraceae</taxon>
        <taxon>Rubellimicrobium</taxon>
    </lineage>
</organism>
<name>A0A5C4MYI4_9RHOB</name>
<dbReference type="InterPro" id="IPR029016">
    <property type="entry name" value="GAF-like_dom_sf"/>
</dbReference>
<gene>
    <name evidence="2" type="ORF">FHG66_10540</name>
</gene>
<dbReference type="InterPro" id="IPR003018">
    <property type="entry name" value="GAF"/>
</dbReference>
<feature type="domain" description="GAF" evidence="1">
    <location>
        <begin position="6"/>
        <end position="148"/>
    </location>
</feature>
<dbReference type="EMBL" id="VDFU01000010">
    <property type="protein sequence ID" value="TNC49550.1"/>
    <property type="molecule type" value="Genomic_DNA"/>
</dbReference>
<dbReference type="RefSeq" id="WP_139076719.1">
    <property type="nucleotide sequence ID" value="NZ_VDFU01000010.1"/>
</dbReference>
<keyword evidence="3" id="KW-1185">Reference proteome</keyword>
<comment type="caution">
    <text evidence="2">The sequence shown here is derived from an EMBL/GenBank/DDBJ whole genome shotgun (WGS) entry which is preliminary data.</text>
</comment>
<dbReference type="PANTHER" id="PTHR43102:SF2">
    <property type="entry name" value="GAF DOMAIN-CONTAINING PROTEIN"/>
    <property type="match status" value="1"/>
</dbReference>
<accession>A0A5C4MYI4</accession>